<evidence type="ECO:0008006" key="4">
    <source>
        <dbReference type="Google" id="ProtNLM"/>
    </source>
</evidence>
<feature type="chain" id="PRO_5011536113" description="Lipocalin-like domain-containing protein" evidence="1">
    <location>
        <begin position="21"/>
        <end position="148"/>
    </location>
</feature>
<gene>
    <name evidence="2" type="ORF">SAMN05443550_110196</name>
</gene>
<reference evidence="2 3" key="1">
    <citation type="submission" date="2016-10" db="EMBL/GenBank/DDBJ databases">
        <authorList>
            <person name="de Groot N.N."/>
        </authorList>
    </citation>
    <scope>NUCLEOTIDE SEQUENCE [LARGE SCALE GENOMIC DNA]</scope>
    <source>
        <strain evidence="2 3">DSM 19033</strain>
    </source>
</reference>
<organism evidence="2 3">
    <name type="scientific">Pedobacter hartonius</name>
    <dbReference type="NCBI Taxonomy" id="425514"/>
    <lineage>
        <taxon>Bacteria</taxon>
        <taxon>Pseudomonadati</taxon>
        <taxon>Bacteroidota</taxon>
        <taxon>Sphingobacteriia</taxon>
        <taxon>Sphingobacteriales</taxon>
        <taxon>Sphingobacteriaceae</taxon>
        <taxon>Pedobacter</taxon>
    </lineage>
</organism>
<dbReference type="EMBL" id="FNRA01000010">
    <property type="protein sequence ID" value="SEB10680.1"/>
    <property type="molecule type" value="Genomic_DNA"/>
</dbReference>
<dbReference type="STRING" id="425514.SAMN05443550_110196"/>
<name>A0A1H4GNT7_9SPHI</name>
<dbReference type="Proteomes" id="UP000198850">
    <property type="component" value="Unassembled WGS sequence"/>
</dbReference>
<accession>A0A1H4GNT7</accession>
<sequence>MKIKFLVAFLAVATAFTACKKDNDDTTPGKKLPTGQYRLIESVQYDSAGKDSATVKFPLSSLSLSFDQNKKAANIVGKPESLNIVGSYNVKANSALTDKLISTSKIIGTVNDGLVVTLLQNGTAYEATSGTVTIKAKDKGYLVFSMQK</sequence>
<dbReference type="AlphaFoldDB" id="A0A1H4GNT7"/>
<evidence type="ECO:0000313" key="2">
    <source>
        <dbReference type="EMBL" id="SEB10680.1"/>
    </source>
</evidence>
<keyword evidence="3" id="KW-1185">Reference proteome</keyword>
<evidence type="ECO:0000313" key="3">
    <source>
        <dbReference type="Proteomes" id="UP000198850"/>
    </source>
</evidence>
<evidence type="ECO:0000256" key="1">
    <source>
        <dbReference type="SAM" id="SignalP"/>
    </source>
</evidence>
<dbReference type="PROSITE" id="PS51257">
    <property type="entry name" value="PROKAR_LIPOPROTEIN"/>
    <property type="match status" value="1"/>
</dbReference>
<protein>
    <recommendedName>
        <fullName evidence="4">Lipocalin-like domain-containing protein</fullName>
    </recommendedName>
</protein>
<dbReference type="RefSeq" id="WP_090558925.1">
    <property type="nucleotide sequence ID" value="NZ_FNRA01000010.1"/>
</dbReference>
<dbReference type="OrthoDB" id="762796at2"/>
<keyword evidence="1" id="KW-0732">Signal</keyword>
<proteinExistence type="predicted"/>
<feature type="signal peptide" evidence="1">
    <location>
        <begin position="1"/>
        <end position="20"/>
    </location>
</feature>